<dbReference type="InParanoid" id="A0A3Q7F3I9"/>
<dbReference type="FunFam" id="1.10.10.10:FF:000213">
    <property type="entry name" value="Coniferyl alcohol 9-O-methyltransferase"/>
    <property type="match status" value="1"/>
</dbReference>
<protein>
    <recommendedName>
        <fullName evidence="10">O-methyltransferase domain-containing protein</fullName>
    </recommendedName>
</protein>
<dbReference type="Pfam" id="PF00891">
    <property type="entry name" value="Methyltransf_2"/>
    <property type="match status" value="1"/>
</dbReference>
<dbReference type="PROSITE" id="PS51683">
    <property type="entry name" value="SAM_OMT_II"/>
    <property type="match status" value="1"/>
</dbReference>
<feature type="domain" description="O-methyltransferase C-terminal" evidence="6">
    <location>
        <begin position="127"/>
        <end position="299"/>
    </location>
</feature>
<evidence type="ECO:0000256" key="3">
    <source>
        <dbReference type="ARBA" id="ARBA00022691"/>
    </source>
</evidence>
<dbReference type="InterPro" id="IPR016461">
    <property type="entry name" value="COMT-like"/>
</dbReference>
<dbReference type="InterPro" id="IPR001077">
    <property type="entry name" value="COMT_C"/>
</dbReference>
<dbReference type="Gene3D" id="3.40.50.150">
    <property type="entry name" value="Vaccinia Virus protein VP39"/>
    <property type="match status" value="1"/>
</dbReference>
<dbReference type="Gramene" id="Solyc02g077510.3.1">
    <property type="protein sequence ID" value="Solyc02g077510.3.1"/>
    <property type="gene ID" value="Solyc02g077510.3"/>
</dbReference>
<dbReference type="InterPro" id="IPR012967">
    <property type="entry name" value="COMT_dimerisation"/>
</dbReference>
<keyword evidence="2" id="KW-0808">Transferase</keyword>
<dbReference type="STRING" id="4081.A0A3Q7F3I9"/>
<organism evidence="8">
    <name type="scientific">Solanum lycopersicum</name>
    <name type="common">Tomato</name>
    <name type="synonym">Lycopersicon esculentum</name>
    <dbReference type="NCBI Taxonomy" id="4081"/>
    <lineage>
        <taxon>Eukaryota</taxon>
        <taxon>Viridiplantae</taxon>
        <taxon>Streptophyta</taxon>
        <taxon>Embryophyta</taxon>
        <taxon>Tracheophyta</taxon>
        <taxon>Spermatophyta</taxon>
        <taxon>Magnoliopsida</taxon>
        <taxon>eudicotyledons</taxon>
        <taxon>Gunneridae</taxon>
        <taxon>Pentapetalae</taxon>
        <taxon>asterids</taxon>
        <taxon>lamiids</taxon>
        <taxon>Solanales</taxon>
        <taxon>Solanaceae</taxon>
        <taxon>Solanoideae</taxon>
        <taxon>Solaneae</taxon>
        <taxon>Solanum</taxon>
        <taxon>Solanum subgen. Lycopersicon</taxon>
    </lineage>
</organism>
<evidence type="ECO:0000259" key="6">
    <source>
        <dbReference type="Pfam" id="PF00891"/>
    </source>
</evidence>
<keyword evidence="3" id="KW-0949">S-adenosyl-L-methionine</keyword>
<dbReference type="EnsemblPlants" id="Solyc02g077510.3.1">
    <property type="protein sequence ID" value="Solyc02g077510.3.1"/>
    <property type="gene ID" value="Solyc02g077510.3"/>
</dbReference>
<dbReference type="PANTHER" id="PTHR11746">
    <property type="entry name" value="O-METHYLTRANSFERASE"/>
    <property type="match status" value="1"/>
</dbReference>
<dbReference type="SUPFAM" id="SSF46785">
    <property type="entry name" value="Winged helix' DNA-binding domain"/>
    <property type="match status" value="1"/>
</dbReference>
<keyword evidence="1" id="KW-0489">Methyltransferase</keyword>
<evidence type="ECO:0000313" key="8">
    <source>
        <dbReference type="EnsemblPlants" id="Solyc02g077510.3.1"/>
    </source>
</evidence>
<dbReference type="PaxDb" id="4081-Solyc02g077510.2.1"/>
<evidence type="ECO:0000259" key="7">
    <source>
        <dbReference type="Pfam" id="PF08100"/>
    </source>
</evidence>
<evidence type="ECO:0000313" key="9">
    <source>
        <dbReference type="Proteomes" id="UP000004994"/>
    </source>
</evidence>
<dbReference type="InterPro" id="IPR036390">
    <property type="entry name" value="WH_DNA-bd_sf"/>
</dbReference>
<dbReference type="Pfam" id="PF08100">
    <property type="entry name" value="Dimerisation"/>
    <property type="match status" value="1"/>
</dbReference>
<dbReference type="GO" id="GO:0009813">
    <property type="term" value="P:flavonoid biosynthetic process"/>
    <property type="evidence" value="ECO:0007669"/>
    <property type="project" value="UniProtKB-ARBA"/>
</dbReference>
<evidence type="ECO:0000256" key="1">
    <source>
        <dbReference type="ARBA" id="ARBA00022603"/>
    </source>
</evidence>
<evidence type="ECO:0000256" key="2">
    <source>
        <dbReference type="ARBA" id="ARBA00022679"/>
    </source>
</evidence>
<reference evidence="8" key="2">
    <citation type="submission" date="2019-01" db="UniProtKB">
        <authorList>
            <consortium name="EnsemblPlants"/>
        </authorList>
    </citation>
    <scope>IDENTIFICATION</scope>
    <source>
        <strain evidence="8">cv. Heinz 1706</strain>
    </source>
</reference>
<name>A0A3Q7F3I9_SOLLC</name>
<comment type="similarity">
    <text evidence="4">Belongs to the class I-like SAM-binding methyltransferase superfamily. Cation-independent O-methyltransferase family. COMT subfamily.</text>
</comment>
<evidence type="ECO:0000256" key="5">
    <source>
        <dbReference type="PIRSR" id="PIRSR005739-1"/>
    </source>
</evidence>
<keyword evidence="9" id="KW-1185">Reference proteome</keyword>
<evidence type="ECO:0000256" key="4">
    <source>
        <dbReference type="ARBA" id="ARBA00034481"/>
    </source>
</evidence>
<dbReference type="GO" id="GO:0008171">
    <property type="term" value="F:O-methyltransferase activity"/>
    <property type="evidence" value="ECO:0000318"/>
    <property type="project" value="GO_Central"/>
</dbReference>
<evidence type="ECO:0008006" key="10">
    <source>
        <dbReference type="Google" id="ProtNLM"/>
    </source>
</evidence>
<sequence>MANEMFEAQAHIYKHALSFANSMVLGCAIQLGISDVIHSHKQPMTLSQLVSELKLPLEKSDAIHRLMGLLVYSGFFATTNTILLDESSENQQGYILTPSSKLLLKSEIPNLSPFVRAIVAPVSVNPWQSVGDWFLGNETTPFETPHGAPMWEFFHQNPGFNNVFNEAMASDSQMMCDCKEVFQDMDSLVDVGGDTGIIANTILAAFPHLKCTVLDLPHVVANMPDTHNLKYVGGDMFHSIPSADSILFKHVLHNWSDEDCVKILKRCRGAIKDKNEGRKGKFLIIDMVLDGDDEEANMTEV</sequence>
<dbReference type="AlphaFoldDB" id="A0A3Q7F3I9"/>
<dbReference type="OMA" id="MANEMFE"/>
<dbReference type="InterPro" id="IPR029063">
    <property type="entry name" value="SAM-dependent_MTases_sf"/>
</dbReference>
<dbReference type="PIRSF" id="PIRSF005739">
    <property type="entry name" value="O-mtase"/>
    <property type="match status" value="1"/>
</dbReference>
<dbReference type="GO" id="GO:0008757">
    <property type="term" value="F:S-adenosylmethionine-dependent methyltransferase activity"/>
    <property type="evidence" value="ECO:0000318"/>
    <property type="project" value="GO_Central"/>
</dbReference>
<dbReference type="SUPFAM" id="SSF53335">
    <property type="entry name" value="S-adenosyl-L-methionine-dependent methyltransferases"/>
    <property type="match status" value="1"/>
</dbReference>
<proteinExistence type="inferred from homology"/>
<feature type="active site" description="Proton acceptor" evidence="5">
    <location>
        <position position="253"/>
    </location>
</feature>
<dbReference type="InterPro" id="IPR036388">
    <property type="entry name" value="WH-like_DNA-bd_sf"/>
</dbReference>
<dbReference type="GO" id="GO:0046983">
    <property type="term" value="F:protein dimerization activity"/>
    <property type="evidence" value="ECO:0007669"/>
    <property type="project" value="InterPro"/>
</dbReference>
<accession>A0A3Q7F3I9</accession>
<dbReference type="Gene3D" id="1.10.10.10">
    <property type="entry name" value="Winged helix-like DNA-binding domain superfamily/Winged helix DNA-binding domain"/>
    <property type="match status" value="1"/>
</dbReference>
<dbReference type="GO" id="GO:0032259">
    <property type="term" value="P:methylation"/>
    <property type="evidence" value="ECO:0000318"/>
    <property type="project" value="GO_Central"/>
</dbReference>
<dbReference type="Proteomes" id="UP000004994">
    <property type="component" value="Chromosome 2"/>
</dbReference>
<reference evidence="8" key="1">
    <citation type="journal article" date="2012" name="Nature">
        <title>The tomato genome sequence provides insights into fleshy fruit evolution.</title>
        <authorList>
            <consortium name="Tomato Genome Consortium"/>
        </authorList>
    </citation>
    <scope>NUCLEOTIDE SEQUENCE [LARGE SCALE GENOMIC DNA]</scope>
    <source>
        <strain evidence="8">cv. Heinz 1706</strain>
    </source>
</reference>
<feature type="domain" description="O-methyltransferase dimerisation" evidence="7">
    <location>
        <begin position="14"/>
        <end position="106"/>
    </location>
</feature>